<keyword evidence="5" id="KW-0677">Repeat</keyword>
<dbReference type="Gene3D" id="1.25.40.10">
    <property type="entry name" value="Tetratricopeptide repeat domain"/>
    <property type="match status" value="3"/>
</dbReference>
<feature type="repeat" description="TPR" evidence="8">
    <location>
        <begin position="732"/>
        <end position="765"/>
    </location>
</feature>
<evidence type="ECO:0000256" key="6">
    <source>
        <dbReference type="ARBA" id="ARBA00022803"/>
    </source>
</evidence>
<dbReference type="Gene3D" id="3.90.176.10">
    <property type="entry name" value="Toxin ADP-ribosyltransferase, Chain A, domain 1"/>
    <property type="match status" value="1"/>
</dbReference>
<dbReference type="GO" id="GO:0106274">
    <property type="term" value="F:NAD+-protein-arginine ADP-ribosyltransferase activity"/>
    <property type="evidence" value="ECO:0007669"/>
    <property type="project" value="UniProtKB-EC"/>
</dbReference>
<dbReference type="OrthoDB" id="5986190at2759"/>
<dbReference type="SUPFAM" id="SSF48452">
    <property type="entry name" value="TPR-like"/>
    <property type="match status" value="4"/>
</dbReference>
<evidence type="ECO:0000256" key="3">
    <source>
        <dbReference type="ARBA" id="ARBA00022679"/>
    </source>
</evidence>
<evidence type="ECO:0000256" key="5">
    <source>
        <dbReference type="ARBA" id="ARBA00022737"/>
    </source>
</evidence>
<dbReference type="SUPFAM" id="SSF56399">
    <property type="entry name" value="ADP-ribosylation"/>
    <property type="match status" value="1"/>
</dbReference>
<keyword evidence="2 9" id="KW-0328">Glycosyltransferase</keyword>
<evidence type="ECO:0000256" key="2">
    <source>
        <dbReference type="ARBA" id="ARBA00022676"/>
    </source>
</evidence>
<name>A0A815RQ24_ADIRI</name>
<dbReference type="EC" id="2.4.2.31" evidence="9"/>
<dbReference type="InterPro" id="IPR019734">
    <property type="entry name" value="TPR_rpt"/>
</dbReference>
<evidence type="ECO:0000313" key="10">
    <source>
        <dbReference type="EMBL" id="CAF1480266.1"/>
    </source>
</evidence>
<evidence type="ECO:0000256" key="4">
    <source>
        <dbReference type="ARBA" id="ARBA00022695"/>
    </source>
</evidence>
<evidence type="ECO:0000256" key="1">
    <source>
        <dbReference type="ARBA" id="ARBA00009558"/>
    </source>
</evidence>
<dbReference type="Proteomes" id="UP000663852">
    <property type="component" value="Unassembled WGS sequence"/>
</dbReference>
<evidence type="ECO:0000256" key="7">
    <source>
        <dbReference type="ARBA" id="ARBA00047597"/>
    </source>
</evidence>
<keyword evidence="9" id="KW-0521">NADP</keyword>
<gene>
    <name evidence="10" type="ORF">EDS130_LOCUS41395</name>
</gene>
<dbReference type="GO" id="GO:0016779">
    <property type="term" value="F:nucleotidyltransferase activity"/>
    <property type="evidence" value="ECO:0007669"/>
    <property type="project" value="UniProtKB-KW"/>
</dbReference>
<dbReference type="PROSITE" id="PS51996">
    <property type="entry name" value="TR_MART"/>
    <property type="match status" value="1"/>
</dbReference>
<keyword evidence="6 8" id="KW-0802">TPR repeat</keyword>
<feature type="repeat" description="TPR" evidence="8">
    <location>
        <begin position="690"/>
        <end position="723"/>
    </location>
</feature>
<evidence type="ECO:0000256" key="9">
    <source>
        <dbReference type="RuleBase" id="RU361228"/>
    </source>
</evidence>
<dbReference type="Pfam" id="PF01129">
    <property type="entry name" value="ART"/>
    <property type="match status" value="1"/>
</dbReference>
<evidence type="ECO:0000256" key="8">
    <source>
        <dbReference type="PROSITE-ProRule" id="PRU00339"/>
    </source>
</evidence>
<dbReference type="PROSITE" id="PS50005">
    <property type="entry name" value="TPR"/>
    <property type="match status" value="2"/>
</dbReference>
<comment type="catalytic activity">
    <reaction evidence="7 9">
        <text>L-arginyl-[protein] + NAD(+) = N(omega)-(ADP-D-ribosyl)-L-arginyl-[protein] + nicotinamide + H(+)</text>
        <dbReference type="Rhea" id="RHEA:19149"/>
        <dbReference type="Rhea" id="RHEA-COMP:10532"/>
        <dbReference type="Rhea" id="RHEA-COMP:15087"/>
        <dbReference type="ChEBI" id="CHEBI:15378"/>
        <dbReference type="ChEBI" id="CHEBI:17154"/>
        <dbReference type="ChEBI" id="CHEBI:29965"/>
        <dbReference type="ChEBI" id="CHEBI:57540"/>
        <dbReference type="ChEBI" id="CHEBI:142554"/>
        <dbReference type="EC" id="2.4.2.31"/>
    </reaction>
</comment>
<dbReference type="PANTHER" id="PTHR45641">
    <property type="entry name" value="TETRATRICOPEPTIDE REPEAT PROTEIN (AFU_ORTHOLOGUE AFUA_6G03870)"/>
    <property type="match status" value="1"/>
</dbReference>
<dbReference type="SMART" id="SM00028">
    <property type="entry name" value="TPR"/>
    <property type="match status" value="9"/>
</dbReference>
<dbReference type="AlphaFoldDB" id="A0A815RQ24"/>
<keyword evidence="9" id="KW-0520">NAD</keyword>
<sequence>MSLTRDVKSIEDNSNRSFTLERQKHAELHVQDQVPPIRTNYEQVTLVWLDSHVKNNGPFADDIHLTEELLRKLNDYVMLFDNELECLTYIDSVKNETVLLIVSGTCATSNLLDALQKLSYVDSIFIFCQNKNNYERLKENYKKVVGIFTEQRDLGESIRNAIEVIDRQSTIFALYNADKQKSMRDLSRESGSFIFLQLIKQVIKRMSMNNGSADNSKQEMIDKCRLYYRGNEKELENIKEFEKHYKPNQAIKWYTRDSFVYKLINKALRTEDIDSLYTYRFYIHYKPNQAIKWYTRDSFVYKLTNKALRTEDIDSLYTYRFYIVDICECLAENCQILRDVASDITVYRGMKMRRAEIERLQESIGHHIAVNGFFSTSRDRSVAEMYAGINAAQSVSSHAEDTESVVFVIYADLEVHPDLILADVCCLSSFRDEGEVLFDLGTVFKIVSFTYDSDKNCRICHMEASDEGRTIAQGYLDFKQKELHSSSDIEIVFGDLLHVMGEWLKSRAYFENLATRRINDPQVHLGIARTYESLNQSDQALQHLSQAYDLAMQDNPERLSLAAKICHYICRVHSLCNNFNDALLFNSKALELYRRAGEHDNREGIALALIAAGNICFLKCEHDISLEHYQRALQIFMELYPFDHPDKGVALSSLSLSYYLRGEYECALKYMLECVAVHERLLPTDHPHCAVGHTSVGKLLYKQGKYSEALEQFHYAMGLFDKRRTNHHRNYALLLNNIGKTLYRLNKLDEAYEQYNKAMQFIEKLFLTKSTDHADLAYTWKNFGELRMARFDTTGALSLFERARDMYKRLFTIAENHRDIAKCWHLIGQAHVALENDTEAIESFEIALQMWIKTLPKHHPDIALCHQSMGEFYVNRKGDIDKAIDHYHTALTIYEMQQDDSSKHIETIRNKLISLKKSTA</sequence>
<accession>A0A815RQ24</accession>
<dbReference type="InterPro" id="IPR011990">
    <property type="entry name" value="TPR-like_helical_dom_sf"/>
</dbReference>
<comment type="caution">
    <text evidence="10">The sequence shown here is derived from an EMBL/GenBank/DDBJ whole genome shotgun (WGS) entry which is preliminary data.</text>
</comment>
<keyword evidence="3 9" id="KW-0808">Transferase</keyword>
<dbReference type="PANTHER" id="PTHR45641:SF19">
    <property type="entry name" value="NEPHROCYSTIN-3"/>
    <property type="match status" value="1"/>
</dbReference>
<evidence type="ECO:0000313" key="11">
    <source>
        <dbReference type="Proteomes" id="UP000663852"/>
    </source>
</evidence>
<organism evidence="10 11">
    <name type="scientific">Adineta ricciae</name>
    <name type="common">Rotifer</name>
    <dbReference type="NCBI Taxonomy" id="249248"/>
    <lineage>
        <taxon>Eukaryota</taxon>
        <taxon>Metazoa</taxon>
        <taxon>Spiralia</taxon>
        <taxon>Gnathifera</taxon>
        <taxon>Rotifera</taxon>
        <taxon>Eurotatoria</taxon>
        <taxon>Bdelloidea</taxon>
        <taxon>Adinetida</taxon>
        <taxon>Adinetidae</taxon>
        <taxon>Adineta</taxon>
    </lineage>
</organism>
<reference evidence="10" key="1">
    <citation type="submission" date="2021-02" db="EMBL/GenBank/DDBJ databases">
        <authorList>
            <person name="Nowell W R."/>
        </authorList>
    </citation>
    <scope>NUCLEOTIDE SEQUENCE</scope>
</reference>
<proteinExistence type="inferred from homology"/>
<dbReference type="InterPro" id="IPR000768">
    <property type="entry name" value="ART"/>
</dbReference>
<dbReference type="Pfam" id="PF13424">
    <property type="entry name" value="TPR_12"/>
    <property type="match status" value="3"/>
</dbReference>
<keyword evidence="4" id="KW-0548">Nucleotidyltransferase</keyword>
<dbReference type="EMBL" id="CAJNOJ010000542">
    <property type="protein sequence ID" value="CAF1480266.1"/>
    <property type="molecule type" value="Genomic_DNA"/>
</dbReference>
<comment type="similarity">
    <text evidence="1 9">Belongs to the Arg-specific ADP-ribosyltransferase family.</text>
</comment>
<protein>
    <recommendedName>
        <fullName evidence="9">NAD(P)(+)--arginine ADP-ribosyltransferase</fullName>
        <ecNumber evidence="9">2.4.2.31</ecNumber>
    </recommendedName>
    <alternativeName>
        <fullName evidence="9">Mono(ADP-ribosyl)transferase</fullName>
    </alternativeName>
</protein>